<evidence type="ECO:0000256" key="1">
    <source>
        <dbReference type="SAM" id="SignalP"/>
    </source>
</evidence>
<feature type="chain" id="PRO_5047111673" description="DUF3157 family protein" evidence="1">
    <location>
        <begin position="21"/>
        <end position="215"/>
    </location>
</feature>
<protein>
    <recommendedName>
        <fullName evidence="4">DUF3157 family protein</fullName>
    </recommendedName>
</protein>
<accession>A0ABX1X0Y8</accession>
<dbReference type="RefSeq" id="WP_171597317.1">
    <property type="nucleotide sequence ID" value="NZ_RZNH01000050.1"/>
</dbReference>
<name>A0ABX1X0Y8_9BACT</name>
<keyword evidence="3" id="KW-1185">Reference proteome</keyword>
<organism evidence="2 3">
    <name type="scientific">Marinifilum caeruleilacunae</name>
    <dbReference type="NCBI Taxonomy" id="2499076"/>
    <lineage>
        <taxon>Bacteria</taxon>
        <taxon>Pseudomonadati</taxon>
        <taxon>Bacteroidota</taxon>
        <taxon>Bacteroidia</taxon>
        <taxon>Marinilabiliales</taxon>
        <taxon>Marinifilaceae</taxon>
    </lineage>
</organism>
<proteinExistence type="predicted"/>
<dbReference type="EMBL" id="RZNH01000050">
    <property type="protein sequence ID" value="NOU62058.1"/>
    <property type="molecule type" value="Genomic_DNA"/>
</dbReference>
<evidence type="ECO:0008006" key="4">
    <source>
        <dbReference type="Google" id="ProtNLM"/>
    </source>
</evidence>
<gene>
    <name evidence="2" type="ORF">ELS83_19850</name>
</gene>
<dbReference type="Proteomes" id="UP000732105">
    <property type="component" value="Unassembled WGS sequence"/>
</dbReference>
<evidence type="ECO:0000313" key="3">
    <source>
        <dbReference type="Proteomes" id="UP000732105"/>
    </source>
</evidence>
<reference evidence="2 3" key="1">
    <citation type="submission" date="2018-12" db="EMBL/GenBank/DDBJ databases">
        <title>Marinifilum JC070 sp. nov., a marine bacterium isolated from Yongle Blue Hole in the South China Sea.</title>
        <authorList>
            <person name="Fu T."/>
        </authorList>
    </citation>
    <scope>NUCLEOTIDE SEQUENCE [LARGE SCALE GENOMIC DNA]</scope>
    <source>
        <strain evidence="2 3">JC070</strain>
    </source>
</reference>
<keyword evidence="1" id="KW-0732">Signal</keyword>
<feature type="signal peptide" evidence="1">
    <location>
        <begin position="1"/>
        <end position="20"/>
    </location>
</feature>
<sequence>MKHILLVAILLFCSLYQADAQMRLKAPDGRIVLLFDNGTWKYEEVKKAEIPKAEIKADAEIAKPILLKSAELESQTVIKGVSEKLSKFSDTKNVVKCDFQLLSDGEKVLLKTNWKIMDEEGFRFFGFITKKSKIDFELSNGESISLQYAADFEPKEYPNYGFTIFKSELVLNQDQIRALQKAYITKSTMQWSRRTEEYAIYNPDYFIRELPKILE</sequence>
<comment type="caution">
    <text evidence="2">The sequence shown here is derived from an EMBL/GenBank/DDBJ whole genome shotgun (WGS) entry which is preliminary data.</text>
</comment>
<evidence type="ECO:0000313" key="2">
    <source>
        <dbReference type="EMBL" id="NOU62058.1"/>
    </source>
</evidence>